<name>A0A9P4QRJ5_9PLEO</name>
<dbReference type="OrthoDB" id="3763466at2759"/>
<comment type="caution">
    <text evidence="1">The sequence shown here is derived from an EMBL/GenBank/DDBJ whole genome shotgun (WGS) entry which is preliminary data.</text>
</comment>
<reference evidence="1" key="1">
    <citation type="journal article" date="2020" name="Stud. Mycol.">
        <title>101 Dothideomycetes genomes: a test case for predicting lifestyles and emergence of pathogens.</title>
        <authorList>
            <person name="Haridas S."/>
            <person name="Albert R."/>
            <person name="Binder M."/>
            <person name="Bloem J."/>
            <person name="Labutti K."/>
            <person name="Salamov A."/>
            <person name="Andreopoulos B."/>
            <person name="Baker S."/>
            <person name="Barry K."/>
            <person name="Bills G."/>
            <person name="Bluhm B."/>
            <person name="Cannon C."/>
            <person name="Castanera R."/>
            <person name="Culley D."/>
            <person name="Daum C."/>
            <person name="Ezra D."/>
            <person name="Gonzalez J."/>
            <person name="Henrissat B."/>
            <person name="Kuo A."/>
            <person name="Liang C."/>
            <person name="Lipzen A."/>
            <person name="Lutzoni F."/>
            <person name="Magnuson J."/>
            <person name="Mondo S."/>
            <person name="Nolan M."/>
            <person name="Ohm R."/>
            <person name="Pangilinan J."/>
            <person name="Park H.-J."/>
            <person name="Ramirez L."/>
            <person name="Alfaro M."/>
            <person name="Sun H."/>
            <person name="Tritt A."/>
            <person name="Yoshinaga Y."/>
            <person name="Zwiers L.-H."/>
            <person name="Turgeon B."/>
            <person name="Goodwin S."/>
            <person name="Spatafora J."/>
            <person name="Crous P."/>
            <person name="Grigoriev I."/>
        </authorList>
    </citation>
    <scope>NUCLEOTIDE SEQUENCE</scope>
    <source>
        <strain evidence="1">CBS 125425</strain>
    </source>
</reference>
<dbReference type="EMBL" id="ML996235">
    <property type="protein sequence ID" value="KAF2729769.1"/>
    <property type="molecule type" value="Genomic_DNA"/>
</dbReference>
<dbReference type="Proteomes" id="UP000799444">
    <property type="component" value="Unassembled WGS sequence"/>
</dbReference>
<sequence>MEIDRQMQAQEEDNFKRLVHEQGIRKQLAIEALSQLKNLHLVKVIRTKIPQELQHLVWYYLWDSCPSWIHIKIQRKEHWVNSEYIQRAKKPAVRRSNKRGYPHWLDPAYVGDETKFNIVDAFYRRFKMFPSNRLISRAMIWNALNVDLFGVGYEPFHVVRALNVDYWLPLGQLAARAYQDTLDYFEPLLAIANKKNFQLTICLRQYGARWDNLARIIDALRVITTDFREAHATIQVTYFTKDMDAWSRDRYCRDIFPPPIPGFSKDITAAISEPGTGFMEELAKALTTVSSPVKLLP</sequence>
<keyword evidence="2" id="KW-1185">Reference proteome</keyword>
<evidence type="ECO:0000313" key="2">
    <source>
        <dbReference type="Proteomes" id="UP000799444"/>
    </source>
</evidence>
<evidence type="ECO:0000313" key="1">
    <source>
        <dbReference type="EMBL" id="KAF2729769.1"/>
    </source>
</evidence>
<organism evidence="1 2">
    <name type="scientific">Polyplosphaeria fusca</name>
    <dbReference type="NCBI Taxonomy" id="682080"/>
    <lineage>
        <taxon>Eukaryota</taxon>
        <taxon>Fungi</taxon>
        <taxon>Dikarya</taxon>
        <taxon>Ascomycota</taxon>
        <taxon>Pezizomycotina</taxon>
        <taxon>Dothideomycetes</taxon>
        <taxon>Pleosporomycetidae</taxon>
        <taxon>Pleosporales</taxon>
        <taxon>Tetraplosphaeriaceae</taxon>
        <taxon>Polyplosphaeria</taxon>
    </lineage>
</organism>
<dbReference type="AlphaFoldDB" id="A0A9P4QRJ5"/>
<proteinExistence type="predicted"/>
<accession>A0A9P4QRJ5</accession>
<gene>
    <name evidence="1" type="ORF">EJ04DRAFT_59216</name>
</gene>
<protein>
    <submittedName>
        <fullName evidence="1">Uncharacterized protein</fullName>
    </submittedName>
</protein>